<feature type="region of interest" description="Disordered" evidence="1">
    <location>
        <begin position="77"/>
        <end position="128"/>
    </location>
</feature>
<evidence type="ECO:0000313" key="3">
    <source>
        <dbReference type="EMBL" id="CAF5228663.1"/>
    </source>
</evidence>
<sequence>MHSTTGKTSSTVSSSSNSTSSSKTTTNIEQYHYPPISTLRRPSRPSNIDLSVFDVNNTQQQNDPGIYSAPVCHLKQTQNSNHPHAHHIQQQSLILSPHAHTATFHYQPPQQQQQQRIQLSSHHQQQQQ</sequence>
<feature type="compositionally biased region" description="Low complexity" evidence="1">
    <location>
        <begin position="107"/>
        <end position="128"/>
    </location>
</feature>
<reference evidence="2" key="1">
    <citation type="submission" date="2021-02" db="EMBL/GenBank/DDBJ databases">
        <authorList>
            <person name="Nowell W R."/>
        </authorList>
    </citation>
    <scope>NUCLEOTIDE SEQUENCE</scope>
</reference>
<feature type="region of interest" description="Disordered" evidence="1">
    <location>
        <begin position="1"/>
        <end position="46"/>
    </location>
</feature>
<feature type="non-terminal residue" evidence="2">
    <location>
        <position position="128"/>
    </location>
</feature>
<dbReference type="Proteomes" id="UP000681720">
    <property type="component" value="Unassembled WGS sequence"/>
</dbReference>
<organism evidence="2 4">
    <name type="scientific">Rotaria magnacalcarata</name>
    <dbReference type="NCBI Taxonomy" id="392030"/>
    <lineage>
        <taxon>Eukaryota</taxon>
        <taxon>Metazoa</taxon>
        <taxon>Spiralia</taxon>
        <taxon>Gnathifera</taxon>
        <taxon>Rotifera</taxon>
        <taxon>Eurotatoria</taxon>
        <taxon>Bdelloidea</taxon>
        <taxon>Philodinida</taxon>
        <taxon>Philodinidae</taxon>
        <taxon>Rotaria</taxon>
    </lineage>
</organism>
<comment type="caution">
    <text evidence="2">The sequence shown here is derived from an EMBL/GenBank/DDBJ whole genome shotgun (WGS) entry which is preliminary data.</text>
</comment>
<dbReference type="AlphaFoldDB" id="A0A8S3GB33"/>
<proteinExistence type="predicted"/>
<evidence type="ECO:0000256" key="1">
    <source>
        <dbReference type="SAM" id="MobiDB-lite"/>
    </source>
</evidence>
<feature type="compositionally biased region" description="Polar residues" evidence="1">
    <location>
        <begin position="77"/>
        <end position="94"/>
    </location>
</feature>
<dbReference type="EMBL" id="CAJOBH010262563">
    <property type="protein sequence ID" value="CAF5157191.1"/>
    <property type="molecule type" value="Genomic_DNA"/>
</dbReference>
<evidence type="ECO:0000313" key="4">
    <source>
        <dbReference type="Proteomes" id="UP000681967"/>
    </source>
</evidence>
<feature type="compositionally biased region" description="Low complexity" evidence="1">
    <location>
        <begin position="1"/>
        <end position="27"/>
    </location>
</feature>
<dbReference type="Proteomes" id="UP000681967">
    <property type="component" value="Unassembled WGS sequence"/>
</dbReference>
<evidence type="ECO:0000313" key="2">
    <source>
        <dbReference type="EMBL" id="CAF5157191.1"/>
    </source>
</evidence>
<accession>A0A8S3GB33</accession>
<protein>
    <submittedName>
        <fullName evidence="2">Uncharacterized protein</fullName>
    </submittedName>
</protein>
<name>A0A8S3GB33_9BILA</name>
<dbReference type="EMBL" id="CAJOBJ010384796">
    <property type="protein sequence ID" value="CAF5228663.1"/>
    <property type="molecule type" value="Genomic_DNA"/>
</dbReference>
<gene>
    <name evidence="2" type="ORF">BYL167_LOCUS73673</name>
    <name evidence="3" type="ORF">GIL414_LOCUS88273</name>
</gene>